<feature type="chain" id="PRO_5017027017" evidence="2">
    <location>
        <begin position="19"/>
        <end position="110"/>
    </location>
</feature>
<keyword evidence="2" id="KW-0732">Signal</keyword>
<dbReference type="OrthoDB" id="5917619at2"/>
<dbReference type="AlphaFoldDB" id="A0A368NIX4"/>
<feature type="region of interest" description="Disordered" evidence="1">
    <location>
        <begin position="23"/>
        <end position="43"/>
    </location>
</feature>
<dbReference type="Proteomes" id="UP000252558">
    <property type="component" value="Unassembled WGS sequence"/>
</dbReference>
<feature type="signal peptide" evidence="2">
    <location>
        <begin position="1"/>
        <end position="18"/>
    </location>
</feature>
<sequence length="110" mass="12012">MKRLFFSLLICASSLAMAATELKDPTRPPGQQRAAVGGGQQAAKPSSLQLQQILFQDEQSLVIINGQQLRTGQKIRGYTVGKISANQVELIRGDKRVKLTLFTTVKQASK</sequence>
<dbReference type="RefSeq" id="WP_114338109.1">
    <property type="nucleotide sequence ID" value="NZ_QPID01000005.1"/>
</dbReference>
<protein>
    <submittedName>
        <fullName evidence="3">MSHA biogenesis protein MshK</fullName>
    </submittedName>
</protein>
<evidence type="ECO:0000256" key="2">
    <source>
        <dbReference type="SAM" id="SignalP"/>
    </source>
</evidence>
<proteinExistence type="predicted"/>
<organism evidence="3 4">
    <name type="scientific">Corallincola holothuriorum</name>
    <dbReference type="NCBI Taxonomy" id="2282215"/>
    <lineage>
        <taxon>Bacteria</taxon>
        <taxon>Pseudomonadati</taxon>
        <taxon>Pseudomonadota</taxon>
        <taxon>Gammaproteobacteria</taxon>
        <taxon>Alteromonadales</taxon>
        <taxon>Psychromonadaceae</taxon>
        <taxon>Corallincola</taxon>
    </lineage>
</organism>
<comment type="caution">
    <text evidence="3">The sequence shown here is derived from an EMBL/GenBank/DDBJ whole genome shotgun (WGS) entry which is preliminary data.</text>
</comment>
<dbReference type="EMBL" id="QPID01000005">
    <property type="protein sequence ID" value="RCU49823.1"/>
    <property type="molecule type" value="Genomic_DNA"/>
</dbReference>
<name>A0A368NIX4_9GAMM</name>
<evidence type="ECO:0000313" key="4">
    <source>
        <dbReference type="Proteomes" id="UP000252558"/>
    </source>
</evidence>
<gene>
    <name evidence="3" type="ORF">DU002_09300</name>
</gene>
<reference evidence="3 4" key="1">
    <citation type="submission" date="2018-07" db="EMBL/GenBank/DDBJ databases">
        <title>Corallincola holothuriorum sp. nov., a new facultative anaerobe isolated from sea cucumber Apostichopus japonicus.</title>
        <authorList>
            <person name="Xia H."/>
        </authorList>
    </citation>
    <scope>NUCLEOTIDE SEQUENCE [LARGE SCALE GENOMIC DNA]</scope>
    <source>
        <strain evidence="3 4">C4</strain>
    </source>
</reference>
<evidence type="ECO:0000256" key="1">
    <source>
        <dbReference type="SAM" id="MobiDB-lite"/>
    </source>
</evidence>
<accession>A0A368NIX4</accession>
<keyword evidence="4" id="KW-1185">Reference proteome</keyword>
<evidence type="ECO:0000313" key="3">
    <source>
        <dbReference type="EMBL" id="RCU49823.1"/>
    </source>
</evidence>